<accession>A0ACC0I887</accession>
<dbReference type="Proteomes" id="UP001060215">
    <property type="component" value="Chromosome 6"/>
</dbReference>
<keyword evidence="2" id="KW-1185">Reference proteome</keyword>
<dbReference type="EMBL" id="CM045763">
    <property type="protein sequence ID" value="KAI8021655.1"/>
    <property type="molecule type" value="Genomic_DNA"/>
</dbReference>
<comment type="caution">
    <text evidence="1">The sequence shown here is derived from an EMBL/GenBank/DDBJ whole genome shotgun (WGS) entry which is preliminary data.</text>
</comment>
<name>A0ACC0I887_9ERIC</name>
<proteinExistence type="predicted"/>
<gene>
    <name evidence="1" type="ORF">LOK49_LG03G00302</name>
</gene>
<evidence type="ECO:0000313" key="2">
    <source>
        <dbReference type="Proteomes" id="UP001060215"/>
    </source>
</evidence>
<protein>
    <submittedName>
        <fullName evidence="1">Type 2 DNA topoisomerase 6 subunit B-like</fullName>
    </submittedName>
</protein>
<reference evidence="1 2" key="1">
    <citation type="journal article" date="2022" name="Plant J.">
        <title>Chromosome-level genome of Camellia lanceoleosa provides a valuable resource for understanding genome evolution and self-incompatibility.</title>
        <authorList>
            <person name="Gong W."/>
            <person name="Xiao S."/>
            <person name="Wang L."/>
            <person name="Liao Z."/>
            <person name="Chang Y."/>
            <person name="Mo W."/>
            <person name="Hu G."/>
            <person name="Li W."/>
            <person name="Zhao G."/>
            <person name="Zhu H."/>
            <person name="Hu X."/>
            <person name="Ji K."/>
            <person name="Xiang X."/>
            <person name="Song Q."/>
            <person name="Yuan D."/>
            <person name="Jin S."/>
            <person name="Zhang L."/>
        </authorList>
    </citation>
    <scope>NUCLEOTIDE SEQUENCE [LARGE SCALE GENOMIC DNA]</scope>
    <source>
        <strain evidence="1">SQ_2022a</strain>
    </source>
</reference>
<evidence type="ECO:0000313" key="1">
    <source>
        <dbReference type="EMBL" id="KAI8021655.1"/>
    </source>
</evidence>
<organism evidence="1 2">
    <name type="scientific">Camellia lanceoleosa</name>
    <dbReference type="NCBI Taxonomy" id="1840588"/>
    <lineage>
        <taxon>Eukaryota</taxon>
        <taxon>Viridiplantae</taxon>
        <taxon>Streptophyta</taxon>
        <taxon>Embryophyta</taxon>
        <taxon>Tracheophyta</taxon>
        <taxon>Spermatophyta</taxon>
        <taxon>Magnoliopsida</taxon>
        <taxon>eudicotyledons</taxon>
        <taxon>Gunneridae</taxon>
        <taxon>Pentapetalae</taxon>
        <taxon>asterids</taxon>
        <taxon>Ericales</taxon>
        <taxon>Theaceae</taxon>
        <taxon>Camellia</taxon>
    </lineage>
</organism>
<sequence>MDVSLVHQLCQNLISSAIQRCRMSDHLCRLSVFLKLSPPSDPPLVRISVSDTGVGSCLEEFQCLKYAMDPESAEKWDGVISLTTTGINDSDIYYYHLNLKEIVSTRRLTKLPSSSKNGTTFSGTEVSFSVFGSVDGLLVKLTYFLNKVLILRIPNVAIEMLVEESDDISGSRCKTLVPANDCFPLTSAASNVERLKSGLEDYVFKHGNNLNDICHSCFSSGVHLKVGSGAACTKRRRSTGQVMEAIIIISELSKPTTSSCFRACDVKTEVLYFKDFSPSSISQSSLNGLTSIDWKSYGLILRSIADHDGYALLEWENLPPYAHIDIVMKPEGMQKSHLDRTLIRKAVKLALNDLKEKNTGALLSTNALKICSYAPDLARTIGGLILSSNDLDFQGECLSLLGLQCQEIKGETTEDCIKRKIISAIEMNDRKPQRNREAAPFLFEDDYFQEPDVLDEEYEEDEQAFSSFDL</sequence>